<protein>
    <recommendedName>
        <fullName evidence="1">Trehalose 2-sulfotransferase</fullName>
    </recommendedName>
</protein>
<proteinExistence type="inferred from homology"/>
<dbReference type="Pfam" id="PF09037">
    <property type="entry name" value="Sulphotransf"/>
    <property type="match status" value="1"/>
</dbReference>
<dbReference type="OrthoDB" id="5562925at2"/>
<dbReference type="PIRSF" id="PIRSF021497">
    <property type="entry name" value="Sulphotransferase_Stf0"/>
    <property type="match status" value="1"/>
</dbReference>
<comment type="pathway">
    <text evidence="1">Glycolipid metabolism.</text>
</comment>
<evidence type="ECO:0000256" key="1">
    <source>
        <dbReference type="PIRNR" id="PIRNR021497"/>
    </source>
</evidence>
<evidence type="ECO:0000313" key="4">
    <source>
        <dbReference type="EMBL" id="GHI83933.1"/>
    </source>
</evidence>
<dbReference type="SUPFAM" id="SSF52540">
    <property type="entry name" value="P-loop containing nucleoside triphosphate hydrolases"/>
    <property type="match status" value="1"/>
</dbReference>
<organism evidence="4 5">
    <name type="scientific">Streptomyces xanthophaeus</name>
    <dbReference type="NCBI Taxonomy" id="67385"/>
    <lineage>
        <taxon>Bacteria</taxon>
        <taxon>Bacillati</taxon>
        <taxon>Actinomycetota</taxon>
        <taxon>Actinomycetes</taxon>
        <taxon>Kitasatosporales</taxon>
        <taxon>Streptomycetaceae</taxon>
        <taxon>Streptomyces</taxon>
    </lineage>
</organism>
<feature type="domain" description="Sulphotransferase Stf0" evidence="3">
    <location>
        <begin position="11"/>
        <end position="250"/>
    </location>
</feature>
<dbReference type="EMBL" id="BNEE01000004">
    <property type="protein sequence ID" value="GHI83933.1"/>
    <property type="molecule type" value="Genomic_DNA"/>
</dbReference>
<name>A0A919GZE6_9ACTN</name>
<reference evidence="4" key="1">
    <citation type="submission" date="2020-09" db="EMBL/GenBank/DDBJ databases">
        <title>Whole genome shotgun sequence of Streptomyces xanthophaeus NBRC 12829.</title>
        <authorList>
            <person name="Komaki H."/>
            <person name="Tamura T."/>
        </authorList>
    </citation>
    <scope>NUCLEOTIDE SEQUENCE</scope>
    <source>
        <strain evidence="4">NBRC 12829</strain>
    </source>
</reference>
<dbReference type="AlphaFoldDB" id="A0A919GZE6"/>
<dbReference type="InterPro" id="IPR015124">
    <property type="entry name" value="Stf0"/>
</dbReference>
<comment type="caution">
    <text evidence="4">The sequence shown here is derived from an EMBL/GenBank/DDBJ whole genome shotgun (WGS) entry which is preliminary data.</text>
</comment>
<comment type="catalytic activity">
    <reaction evidence="1">
        <text>alpha,alpha-trehalose + 3'-phosphoadenylyl sulfate = 2-O-sulfo-alpha,alpha-trehalose + adenosine 3',5'-bisphosphate + H(+)</text>
        <dbReference type="Rhea" id="RHEA:41608"/>
        <dbReference type="ChEBI" id="CHEBI:15378"/>
        <dbReference type="ChEBI" id="CHEBI:16551"/>
        <dbReference type="ChEBI" id="CHEBI:58339"/>
        <dbReference type="ChEBI" id="CHEBI:58343"/>
        <dbReference type="ChEBI" id="CHEBI:60091"/>
        <dbReference type="EC" id="2.8.2.37"/>
    </reaction>
</comment>
<feature type="active site" description="Proton acceptor" evidence="2">
    <location>
        <position position="38"/>
    </location>
</feature>
<dbReference type="GO" id="GO:0016740">
    <property type="term" value="F:transferase activity"/>
    <property type="evidence" value="ECO:0007669"/>
    <property type="project" value="UniProtKB-UniRule"/>
</dbReference>
<sequence length="275" mass="30183">MPSPRSAGRDYVVLATPRSGSTYLCDALAGAGAGDPQEWFSRALIHHHAGEWGMRSASSTAQSPAVRSPVAYLDAVAARARFEGILSVKVHWHQYRSVQQRFGVDPLQVFGDHARPAAVRIYRKDLLGQAVSSLIADTTHVFFQRKGEEPSVSFEYEGSERSETVVYDFHGILRRVIRFAEDEEHWSRFVADRGLRSVGVAYESLVEDLAGTVSGVLDHLGIAARSEPASSLAKQATELNQEFGERFRADLRTYRVPDSLSEGMVHRLGLGGAAA</sequence>
<comment type="function">
    <text evidence="1">Catalyzes the sulfuryl group transfer from 3'-phosphoadenosine-5'-phosphosulfate (PAPS) to trehalose, leading to trehalose-2-sulfate (T2S).</text>
</comment>
<keyword evidence="5" id="KW-1185">Reference proteome</keyword>
<dbReference type="Proteomes" id="UP000600026">
    <property type="component" value="Unassembled WGS sequence"/>
</dbReference>
<evidence type="ECO:0000256" key="2">
    <source>
        <dbReference type="PIRSR" id="PIRSR021497-1"/>
    </source>
</evidence>
<keyword evidence="1" id="KW-0808">Transferase</keyword>
<gene>
    <name evidence="4" type="ORF">Sxan_12970</name>
</gene>
<dbReference type="Gene3D" id="3.40.50.300">
    <property type="entry name" value="P-loop containing nucleotide triphosphate hydrolases"/>
    <property type="match status" value="1"/>
</dbReference>
<keyword evidence="1" id="KW-0119">Carbohydrate metabolism</keyword>
<evidence type="ECO:0000313" key="5">
    <source>
        <dbReference type="Proteomes" id="UP000600026"/>
    </source>
</evidence>
<accession>A0A919GZE6</accession>
<evidence type="ECO:0000259" key="3">
    <source>
        <dbReference type="Pfam" id="PF09037"/>
    </source>
</evidence>
<comment type="similarity">
    <text evidence="1">Belongs to the Stf0 sulfotransferase family.</text>
</comment>
<dbReference type="InterPro" id="IPR027417">
    <property type="entry name" value="P-loop_NTPase"/>
</dbReference>
<dbReference type="InterPro" id="IPR024628">
    <property type="entry name" value="Sulfotransferase_Stf0_dom"/>
</dbReference>
<dbReference type="RefSeq" id="WP_078904634.1">
    <property type="nucleotide sequence ID" value="NZ_BNEE01000004.1"/>
</dbReference>